<evidence type="ECO:0000259" key="2">
    <source>
        <dbReference type="PROSITE" id="PS50157"/>
    </source>
</evidence>
<organism evidence="3 4">
    <name type="scientific">Elysia crispata</name>
    <name type="common">lettuce slug</name>
    <dbReference type="NCBI Taxonomy" id="231223"/>
    <lineage>
        <taxon>Eukaryota</taxon>
        <taxon>Metazoa</taxon>
        <taxon>Spiralia</taxon>
        <taxon>Lophotrochozoa</taxon>
        <taxon>Mollusca</taxon>
        <taxon>Gastropoda</taxon>
        <taxon>Heterobranchia</taxon>
        <taxon>Euthyneura</taxon>
        <taxon>Panpulmonata</taxon>
        <taxon>Sacoglossa</taxon>
        <taxon>Placobranchoidea</taxon>
        <taxon>Plakobranchidae</taxon>
        <taxon>Elysia</taxon>
    </lineage>
</organism>
<keyword evidence="1" id="KW-0862">Zinc</keyword>
<feature type="domain" description="C2H2-type" evidence="2">
    <location>
        <begin position="50"/>
        <end position="69"/>
    </location>
</feature>
<dbReference type="Gene3D" id="3.30.160.60">
    <property type="entry name" value="Classic Zinc Finger"/>
    <property type="match status" value="2"/>
</dbReference>
<dbReference type="GO" id="GO:0008270">
    <property type="term" value="F:zinc ion binding"/>
    <property type="evidence" value="ECO:0007669"/>
    <property type="project" value="UniProtKB-KW"/>
</dbReference>
<evidence type="ECO:0000313" key="4">
    <source>
        <dbReference type="Proteomes" id="UP001283361"/>
    </source>
</evidence>
<gene>
    <name evidence="3" type="ORF">RRG08_048809</name>
</gene>
<feature type="domain" description="C2H2-type" evidence="2">
    <location>
        <begin position="78"/>
        <end position="102"/>
    </location>
</feature>
<dbReference type="InterPro" id="IPR013087">
    <property type="entry name" value="Znf_C2H2_type"/>
</dbReference>
<dbReference type="SUPFAM" id="SSF57667">
    <property type="entry name" value="beta-beta-alpha zinc fingers"/>
    <property type="match status" value="1"/>
</dbReference>
<dbReference type="Pfam" id="PF00096">
    <property type="entry name" value="zf-C2H2"/>
    <property type="match status" value="1"/>
</dbReference>
<reference evidence="3" key="1">
    <citation type="journal article" date="2023" name="G3 (Bethesda)">
        <title>A reference genome for the long-term kleptoplast-retaining sea slug Elysia crispata morphotype clarki.</title>
        <authorList>
            <person name="Eastman K.E."/>
            <person name="Pendleton A.L."/>
            <person name="Shaikh M.A."/>
            <person name="Suttiyut T."/>
            <person name="Ogas R."/>
            <person name="Tomko P."/>
            <person name="Gavelis G."/>
            <person name="Widhalm J.R."/>
            <person name="Wisecaver J.H."/>
        </authorList>
    </citation>
    <scope>NUCLEOTIDE SEQUENCE</scope>
    <source>
        <strain evidence="3">ECLA1</strain>
    </source>
</reference>
<name>A0AAE1B621_9GAST</name>
<dbReference type="InterPro" id="IPR036236">
    <property type="entry name" value="Znf_C2H2_sf"/>
</dbReference>
<dbReference type="Proteomes" id="UP001283361">
    <property type="component" value="Unassembled WGS sequence"/>
</dbReference>
<evidence type="ECO:0000313" key="3">
    <source>
        <dbReference type="EMBL" id="KAK3799302.1"/>
    </source>
</evidence>
<dbReference type="AlphaFoldDB" id="A0AAE1B621"/>
<comment type="caution">
    <text evidence="3">The sequence shown here is derived from an EMBL/GenBank/DDBJ whole genome shotgun (WGS) entry which is preliminary data.</text>
</comment>
<keyword evidence="1" id="KW-0479">Metal-binding</keyword>
<sequence length="102" mass="12160">MCVLVPSRKPTVPTKKRCFSSSSHLSNTTNRMLRLQRMRRIKVNVGTGDYYCGKCGRNFLYRQSLTRHKWKCDQSRILNCHICGKVFYRVDYLKRHELSHHQ</sequence>
<keyword evidence="4" id="KW-1185">Reference proteome</keyword>
<proteinExistence type="predicted"/>
<accession>A0AAE1B621</accession>
<dbReference type="PROSITE" id="PS50157">
    <property type="entry name" value="ZINC_FINGER_C2H2_2"/>
    <property type="match status" value="2"/>
</dbReference>
<dbReference type="EMBL" id="JAWDGP010000586">
    <property type="protein sequence ID" value="KAK3799302.1"/>
    <property type="molecule type" value="Genomic_DNA"/>
</dbReference>
<dbReference type="PROSITE" id="PS00028">
    <property type="entry name" value="ZINC_FINGER_C2H2_1"/>
    <property type="match status" value="1"/>
</dbReference>
<keyword evidence="1" id="KW-0863">Zinc-finger</keyword>
<protein>
    <recommendedName>
        <fullName evidence="2">C2H2-type domain-containing protein</fullName>
    </recommendedName>
</protein>
<evidence type="ECO:0000256" key="1">
    <source>
        <dbReference type="PROSITE-ProRule" id="PRU00042"/>
    </source>
</evidence>